<evidence type="ECO:0000256" key="1">
    <source>
        <dbReference type="ARBA" id="ARBA00004871"/>
    </source>
</evidence>
<dbReference type="InterPro" id="IPR041121">
    <property type="entry name" value="SDH_C"/>
</dbReference>
<feature type="binding site" evidence="8">
    <location>
        <position position="70"/>
    </location>
    <ligand>
        <name>shikimate</name>
        <dbReference type="ChEBI" id="CHEBI:36208"/>
    </ligand>
</feature>
<reference evidence="12" key="1">
    <citation type="submission" date="2015-04" db="EMBL/GenBank/DDBJ databases">
        <authorList>
            <person name="Syromyatnikov M.Y."/>
            <person name="Popov V.N."/>
        </authorList>
    </citation>
    <scope>NUCLEOTIDE SEQUENCE</scope>
    <source>
        <strain evidence="12">MO-1</strain>
    </source>
</reference>
<keyword evidence="3 8" id="KW-0028">Amino-acid biosynthesis</keyword>
<evidence type="ECO:0000256" key="5">
    <source>
        <dbReference type="ARBA" id="ARBA00023002"/>
    </source>
</evidence>
<dbReference type="Pfam" id="PF01488">
    <property type="entry name" value="Shikimate_DH"/>
    <property type="match status" value="1"/>
</dbReference>
<name>A0A1S7LLV2_MAGMO</name>
<dbReference type="Gene3D" id="3.40.50.10860">
    <property type="entry name" value="Leucine Dehydrogenase, chain A, domain 1"/>
    <property type="match status" value="1"/>
</dbReference>
<feature type="binding site" evidence="8">
    <location>
        <position position="261"/>
    </location>
    <ligand>
        <name>shikimate</name>
        <dbReference type="ChEBI" id="CHEBI:36208"/>
    </ligand>
</feature>
<proteinExistence type="inferred from homology"/>
<feature type="binding site" evidence="8">
    <location>
        <position position="111"/>
    </location>
    <ligand>
        <name>shikimate</name>
        <dbReference type="ChEBI" id="CHEBI:36208"/>
    </ligand>
</feature>
<dbReference type="SUPFAM" id="SSF53223">
    <property type="entry name" value="Aminoacid dehydrogenase-like, N-terminal domain"/>
    <property type="match status" value="1"/>
</dbReference>
<dbReference type="Pfam" id="PF18317">
    <property type="entry name" value="SDH_C"/>
    <property type="match status" value="1"/>
</dbReference>
<feature type="binding site" evidence="8">
    <location>
        <begin position="137"/>
        <end position="141"/>
    </location>
    <ligand>
        <name>NADP(+)</name>
        <dbReference type="ChEBI" id="CHEBI:58349"/>
    </ligand>
</feature>
<feature type="binding site" evidence="8">
    <location>
        <begin position="23"/>
        <end position="25"/>
    </location>
    <ligand>
        <name>shikimate</name>
        <dbReference type="ChEBI" id="CHEBI:36208"/>
    </ligand>
</feature>
<evidence type="ECO:0000256" key="8">
    <source>
        <dbReference type="HAMAP-Rule" id="MF_00222"/>
    </source>
</evidence>
<dbReference type="GO" id="GO:0005829">
    <property type="term" value="C:cytosol"/>
    <property type="evidence" value="ECO:0007669"/>
    <property type="project" value="TreeGrafter"/>
</dbReference>
<dbReference type="InterPro" id="IPR006151">
    <property type="entry name" value="Shikm_DH/Glu-tRNA_Rdtase"/>
</dbReference>
<keyword evidence="4 8" id="KW-0521">NADP</keyword>
<dbReference type="GO" id="GO:0009423">
    <property type="term" value="P:chorismate biosynthetic process"/>
    <property type="evidence" value="ECO:0007669"/>
    <property type="project" value="UniProtKB-UniRule"/>
</dbReference>
<dbReference type="PANTHER" id="PTHR21089:SF1">
    <property type="entry name" value="BIFUNCTIONAL 3-DEHYDROQUINATE DEHYDRATASE_SHIKIMATE DEHYDROGENASE, CHLOROPLASTIC"/>
    <property type="match status" value="1"/>
</dbReference>
<comment type="similarity">
    <text evidence="8">Belongs to the shikimate dehydrogenase family.</text>
</comment>
<comment type="subunit">
    <text evidence="8">Homodimer.</text>
</comment>
<feature type="active site" description="Proton acceptor" evidence="8">
    <location>
        <position position="74"/>
    </location>
</feature>
<feature type="binding site" evidence="8">
    <location>
        <position position="231"/>
    </location>
    <ligand>
        <name>NADP(+)</name>
        <dbReference type="ChEBI" id="CHEBI:58349"/>
    </ligand>
</feature>
<sequence>MHPAPINGSTRLLAVIGHPVDHSLSPMMHNLALNHHGLNLRYVALPVDPANLEQAVRGFAVMGMRGFNATVPHKEMLLPLVDALSESARIIGAVNTVVIDENGRLSGHNTDGLGYITGLKQVWDGGPLAGKKVVMIGAGGAARAILYALLEQKVAQITLVNRTVSRADALLSEMAEQRGDTLLNSAALDQDSLLLQSCDLLINTSSMGLKGEFIPGIDLKQLPSSALVSDIVYGKQPTPLLQQASELGLAYQDGLAMLIHQGAEAFRLWTGEIMPVEKVEKKLRGYVEG</sequence>
<comment type="function">
    <text evidence="8">Involved in the biosynthesis of the chorismate, which leads to the biosynthesis of aromatic amino acids. Catalyzes the reversible NADPH linked reduction of 3-dehydroshikimate (DHSA) to yield shikimate (SA).</text>
</comment>
<dbReference type="Gene3D" id="3.40.50.720">
    <property type="entry name" value="NAD(P)-binding Rossmann-like Domain"/>
    <property type="match status" value="1"/>
</dbReference>
<keyword evidence="5 8" id="KW-0560">Oxidoreductase</keyword>
<feature type="domain" description="Shikimate dehydrogenase substrate binding N-terminal" evidence="10">
    <location>
        <begin position="15"/>
        <end position="97"/>
    </location>
</feature>
<protein>
    <recommendedName>
        <fullName evidence="2 8">Shikimate dehydrogenase (NADP(+))</fullName>
        <shortName evidence="8">SDH</shortName>
        <ecNumber evidence="2 8">1.1.1.25</ecNumber>
    </recommendedName>
</protein>
<comment type="pathway">
    <text evidence="1 8">Metabolic intermediate biosynthesis; chorismate biosynthesis; chorismate from D-erythrose 4-phosphate and phosphoenolpyruvate: step 4/7.</text>
</comment>
<dbReference type="NCBIfam" id="NF001310">
    <property type="entry name" value="PRK00258.1-2"/>
    <property type="match status" value="1"/>
</dbReference>
<evidence type="ECO:0000259" key="11">
    <source>
        <dbReference type="Pfam" id="PF18317"/>
    </source>
</evidence>
<accession>A0A1S7LLV2</accession>
<evidence type="ECO:0000256" key="4">
    <source>
        <dbReference type="ARBA" id="ARBA00022857"/>
    </source>
</evidence>
<dbReference type="GO" id="GO:0050661">
    <property type="term" value="F:NADP binding"/>
    <property type="evidence" value="ECO:0007669"/>
    <property type="project" value="InterPro"/>
</dbReference>
<dbReference type="GO" id="GO:0004764">
    <property type="term" value="F:shikimate 3-dehydrogenase (NADP+) activity"/>
    <property type="evidence" value="ECO:0007669"/>
    <property type="project" value="UniProtKB-UniRule"/>
</dbReference>
<evidence type="ECO:0000256" key="7">
    <source>
        <dbReference type="ARBA" id="ARBA00049442"/>
    </source>
</evidence>
<dbReference type="GO" id="GO:0009073">
    <property type="term" value="P:aromatic amino acid family biosynthetic process"/>
    <property type="evidence" value="ECO:0007669"/>
    <property type="project" value="UniProtKB-KW"/>
</dbReference>
<dbReference type="GO" id="GO:0019632">
    <property type="term" value="P:shikimate metabolic process"/>
    <property type="evidence" value="ECO:0007669"/>
    <property type="project" value="InterPro"/>
</dbReference>
<dbReference type="NCBIfam" id="NF001314">
    <property type="entry name" value="PRK00258.2-2"/>
    <property type="match status" value="1"/>
</dbReference>
<evidence type="ECO:0000256" key="2">
    <source>
        <dbReference type="ARBA" id="ARBA00012962"/>
    </source>
</evidence>
<evidence type="ECO:0000259" key="10">
    <source>
        <dbReference type="Pfam" id="PF08501"/>
    </source>
</evidence>
<feature type="domain" description="Quinate/shikimate 5-dehydrogenase/glutamyl-tRNA reductase" evidence="9">
    <location>
        <begin position="127"/>
        <end position="202"/>
    </location>
</feature>
<dbReference type="CDD" id="cd01065">
    <property type="entry name" value="NAD_bind_Shikimate_DH"/>
    <property type="match status" value="1"/>
</dbReference>
<dbReference type="AlphaFoldDB" id="A0A1S7LLV2"/>
<dbReference type="InterPro" id="IPR011342">
    <property type="entry name" value="Shikimate_DH"/>
</dbReference>
<dbReference type="NCBIfam" id="TIGR00507">
    <property type="entry name" value="aroE"/>
    <property type="match status" value="1"/>
</dbReference>
<feature type="binding site" evidence="8">
    <location>
        <position position="233"/>
    </location>
    <ligand>
        <name>shikimate</name>
        <dbReference type="ChEBI" id="CHEBI:36208"/>
    </ligand>
</feature>
<dbReference type="UniPathway" id="UPA00053">
    <property type="reaction ID" value="UER00087"/>
</dbReference>
<gene>
    <name evidence="8 12" type="primary">aroE</name>
    <name evidence="12" type="ORF">MAGMO_3492</name>
</gene>
<dbReference type="GO" id="GO:0008652">
    <property type="term" value="P:amino acid biosynthetic process"/>
    <property type="evidence" value="ECO:0007669"/>
    <property type="project" value="UniProtKB-KW"/>
</dbReference>
<keyword evidence="6 8" id="KW-0057">Aromatic amino acid biosynthesis</keyword>
<evidence type="ECO:0000259" key="9">
    <source>
        <dbReference type="Pfam" id="PF01488"/>
    </source>
</evidence>
<dbReference type="EC" id="1.1.1.25" evidence="2 8"/>
<dbReference type="EMBL" id="LO017727">
    <property type="protein sequence ID" value="CRH07628.1"/>
    <property type="molecule type" value="Genomic_DNA"/>
</dbReference>
<dbReference type="InterPro" id="IPR036291">
    <property type="entry name" value="NAD(P)-bd_dom_sf"/>
</dbReference>
<evidence type="ECO:0000256" key="3">
    <source>
        <dbReference type="ARBA" id="ARBA00022605"/>
    </source>
</evidence>
<feature type="binding site" evidence="8">
    <location>
        <begin position="161"/>
        <end position="166"/>
    </location>
    <ligand>
        <name>NADP(+)</name>
        <dbReference type="ChEBI" id="CHEBI:58349"/>
    </ligand>
</feature>
<dbReference type="HAMAP" id="MF_00222">
    <property type="entry name" value="Shikimate_DH_AroE"/>
    <property type="match status" value="1"/>
</dbReference>
<dbReference type="Pfam" id="PF08501">
    <property type="entry name" value="Shikimate_dh_N"/>
    <property type="match status" value="1"/>
</dbReference>
<dbReference type="InterPro" id="IPR046346">
    <property type="entry name" value="Aminoacid_DH-like_N_sf"/>
</dbReference>
<feature type="binding site" evidence="8">
    <location>
        <position position="86"/>
    </location>
    <ligand>
        <name>NADP(+)</name>
        <dbReference type="ChEBI" id="CHEBI:58349"/>
    </ligand>
</feature>
<dbReference type="InterPro" id="IPR013708">
    <property type="entry name" value="Shikimate_DH-bd_N"/>
</dbReference>
<feature type="binding site" evidence="8">
    <location>
        <position position="254"/>
    </location>
    <ligand>
        <name>NADP(+)</name>
        <dbReference type="ChEBI" id="CHEBI:58349"/>
    </ligand>
</feature>
<evidence type="ECO:0000313" key="12">
    <source>
        <dbReference type="EMBL" id="CRH07628.1"/>
    </source>
</evidence>
<feature type="binding site" evidence="8">
    <location>
        <position position="95"/>
    </location>
    <ligand>
        <name>shikimate</name>
        <dbReference type="ChEBI" id="CHEBI:36208"/>
    </ligand>
</feature>
<evidence type="ECO:0000256" key="6">
    <source>
        <dbReference type="ARBA" id="ARBA00023141"/>
    </source>
</evidence>
<dbReference type="SUPFAM" id="SSF51735">
    <property type="entry name" value="NAD(P)-binding Rossmann-fold domains"/>
    <property type="match status" value="1"/>
</dbReference>
<feature type="domain" description="SDH C-terminal" evidence="11">
    <location>
        <begin position="254"/>
        <end position="284"/>
    </location>
</feature>
<dbReference type="PANTHER" id="PTHR21089">
    <property type="entry name" value="SHIKIMATE DEHYDROGENASE"/>
    <property type="match status" value="1"/>
</dbReference>
<dbReference type="InterPro" id="IPR022893">
    <property type="entry name" value="Shikimate_DH_fam"/>
</dbReference>
<organism evidence="12">
    <name type="scientific">Magnetococcus massalia (strain MO-1)</name>
    <dbReference type="NCBI Taxonomy" id="451514"/>
    <lineage>
        <taxon>Bacteria</taxon>
        <taxon>Pseudomonadati</taxon>
        <taxon>Pseudomonadota</taxon>
        <taxon>Magnetococcia</taxon>
        <taxon>Magnetococcales</taxon>
        <taxon>Magnetococcaceae</taxon>
        <taxon>Magnetococcus</taxon>
    </lineage>
</organism>
<comment type="catalytic activity">
    <reaction evidence="7 8">
        <text>shikimate + NADP(+) = 3-dehydroshikimate + NADPH + H(+)</text>
        <dbReference type="Rhea" id="RHEA:17737"/>
        <dbReference type="ChEBI" id="CHEBI:15378"/>
        <dbReference type="ChEBI" id="CHEBI:16630"/>
        <dbReference type="ChEBI" id="CHEBI:36208"/>
        <dbReference type="ChEBI" id="CHEBI:57783"/>
        <dbReference type="ChEBI" id="CHEBI:58349"/>
        <dbReference type="EC" id="1.1.1.25"/>
    </reaction>
</comment>